<dbReference type="InterPro" id="IPR000182">
    <property type="entry name" value="GNAT_dom"/>
</dbReference>
<dbReference type="PROSITE" id="PS51186">
    <property type="entry name" value="GNAT"/>
    <property type="match status" value="1"/>
</dbReference>
<feature type="domain" description="N-acetyltransferase" evidence="1">
    <location>
        <begin position="6"/>
        <end position="183"/>
    </location>
</feature>
<name>A0ABN3Q6W5_9ACTN</name>
<comment type="caution">
    <text evidence="2">The sequence shown here is derived from an EMBL/GenBank/DDBJ whole genome shotgun (WGS) entry which is preliminary data.</text>
</comment>
<dbReference type="RefSeq" id="WP_344546071.1">
    <property type="nucleotide sequence ID" value="NZ_BAAATD010000009.1"/>
</dbReference>
<proteinExistence type="predicted"/>
<evidence type="ECO:0000313" key="2">
    <source>
        <dbReference type="EMBL" id="GAA2618575.1"/>
    </source>
</evidence>
<dbReference type="Pfam" id="PF00583">
    <property type="entry name" value="Acetyltransf_1"/>
    <property type="match status" value="1"/>
</dbReference>
<gene>
    <name evidence="2" type="ORF">GCM10010411_62550</name>
</gene>
<dbReference type="SUPFAM" id="SSF55729">
    <property type="entry name" value="Acyl-CoA N-acyltransferases (Nat)"/>
    <property type="match status" value="1"/>
</dbReference>
<dbReference type="EMBL" id="BAAATD010000009">
    <property type="protein sequence ID" value="GAA2618575.1"/>
    <property type="molecule type" value="Genomic_DNA"/>
</dbReference>
<reference evidence="2 3" key="1">
    <citation type="journal article" date="2019" name="Int. J. Syst. Evol. Microbiol.">
        <title>The Global Catalogue of Microorganisms (GCM) 10K type strain sequencing project: providing services to taxonomists for standard genome sequencing and annotation.</title>
        <authorList>
            <consortium name="The Broad Institute Genomics Platform"/>
            <consortium name="The Broad Institute Genome Sequencing Center for Infectious Disease"/>
            <person name="Wu L."/>
            <person name="Ma J."/>
        </authorList>
    </citation>
    <scope>NUCLEOTIDE SEQUENCE [LARGE SCALE GENOMIC DNA]</scope>
    <source>
        <strain evidence="2 3">JCM 6833</strain>
    </source>
</reference>
<keyword evidence="3" id="KW-1185">Reference proteome</keyword>
<accession>A0ABN3Q6W5</accession>
<dbReference type="Proteomes" id="UP001501509">
    <property type="component" value="Unassembled WGS sequence"/>
</dbReference>
<dbReference type="Gene3D" id="3.40.630.30">
    <property type="match status" value="1"/>
</dbReference>
<evidence type="ECO:0000259" key="1">
    <source>
        <dbReference type="PROSITE" id="PS51186"/>
    </source>
</evidence>
<sequence length="196" mass="22450">MADLELSFRRYDRIGAREQRDLIVGIYTDAYADAVNSADPFETVDAFLTRFDAYTRHDGFDLVIAYHGEEPMGQTFGWPLSPPDGGWWRYLTAEVEPGWTHETGRRTFALSEIMVCRAWTGRGVARALHDELLGGRRETRAVLLVRPDNENAYRAYRRWGWSKISRLRGGWEDAPLFDVLTIDLPLAPKSVRVEGK</sequence>
<organism evidence="2 3">
    <name type="scientific">Actinomadura fulvescens</name>
    <dbReference type="NCBI Taxonomy" id="46160"/>
    <lineage>
        <taxon>Bacteria</taxon>
        <taxon>Bacillati</taxon>
        <taxon>Actinomycetota</taxon>
        <taxon>Actinomycetes</taxon>
        <taxon>Streptosporangiales</taxon>
        <taxon>Thermomonosporaceae</taxon>
        <taxon>Actinomadura</taxon>
    </lineage>
</organism>
<dbReference type="InterPro" id="IPR016181">
    <property type="entry name" value="Acyl_CoA_acyltransferase"/>
</dbReference>
<evidence type="ECO:0000313" key="3">
    <source>
        <dbReference type="Proteomes" id="UP001501509"/>
    </source>
</evidence>
<protein>
    <recommendedName>
        <fullName evidence="1">N-acetyltransferase domain-containing protein</fullName>
    </recommendedName>
</protein>